<organism evidence="10 11">
    <name type="scientific">Denitrobaculum tricleocarpae</name>
    <dbReference type="NCBI Taxonomy" id="2591009"/>
    <lineage>
        <taxon>Bacteria</taxon>
        <taxon>Pseudomonadati</taxon>
        <taxon>Pseudomonadota</taxon>
        <taxon>Alphaproteobacteria</taxon>
        <taxon>Rhodospirillales</taxon>
        <taxon>Rhodospirillaceae</taxon>
        <taxon>Denitrobaculum</taxon>
    </lineage>
</organism>
<sequence>MIVDDSAVIRGLLTRALESDPQISIAASVQNGKIAVSTLERQKVDVVVLDIEMPVMDGMTALPLIIKTQPGVKVIMASTLTLKNAEISMQALQAGAADYIPKPTSTGSISTAGDFKRELTEKVKALGLAARGGTQAPVAVPAQTTASDTVVAKPVSAKRPIQLRPMPTMIPDIIAIGSSTGGPQALFEVMKSLSGKVTQPILITQHMPATFTKLLAEHISRVSGMTCNEATDGEAIVGGQAYVAPGDYHMVLEAEGGNKVIRLTQDPPENFCRPSVDPMLRSLSKIYGPKLLVIILTGMGSDGQRGSEVVTAAGGAVVAQDEATSVVWGMPGAVASDGLCSAVLPLKEIGPQVLKLVMRSAA</sequence>
<keyword evidence="1 5" id="KW-0963">Cytoplasm</keyword>
<dbReference type="PROSITE" id="PS50110">
    <property type="entry name" value="RESPONSE_REGULATORY"/>
    <property type="match status" value="1"/>
</dbReference>
<dbReference type="GO" id="GO:0050568">
    <property type="term" value="F:protein-glutamine glutaminase activity"/>
    <property type="evidence" value="ECO:0007669"/>
    <property type="project" value="UniProtKB-UniRule"/>
</dbReference>
<dbReference type="CDD" id="cd17541">
    <property type="entry name" value="REC_CheB-like"/>
    <property type="match status" value="1"/>
</dbReference>
<dbReference type="SUPFAM" id="SSF52172">
    <property type="entry name" value="CheY-like"/>
    <property type="match status" value="1"/>
</dbReference>
<dbReference type="Gene3D" id="3.40.50.180">
    <property type="entry name" value="Methylesterase CheB, C-terminal domain"/>
    <property type="match status" value="1"/>
</dbReference>
<evidence type="ECO:0000259" key="8">
    <source>
        <dbReference type="PROSITE" id="PS50110"/>
    </source>
</evidence>
<comment type="subcellular location">
    <subcellularLocation>
        <location evidence="5">Cytoplasm</location>
    </subcellularLocation>
</comment>
<dbReference type="Gene3D" id="3.40.50.2300">
    <property type="match status" value="1"/>
</dbReference>
<comment type="function">
    <text evidence="5">Involved in chemotaxis. Part of a chemotaxis signal transduction system that modulates chemotaxis in response to various stimuli. Catalyzes the demethylation of specific methylglutamate residues introduced into the chemoreceptors (methyl-accepting chemotaxis proteins or MCP) by CheR. Also mediates the irreversible deamidation of specific glutamine residues to glutamic acid.</text>
</comment>
<dbReference type="InterPro" id="IPR001789">
    <property type="entry name" value="Sig_transdc_resp-reg_receiver"/>
</dbReference>
<dbReference type="InterPro" id="IPR011006">
    <property type="entry name" value="CheY-like_superfamily"/>
</dbReference>
<comment type="catalytic activity">
    <reaction evidence="5">
        <text>L-glutaminyl-[protein] + H2O = L-glutamyl-[protein] + NH4(+)</text>
        <dbReference type="Rhea" id="RHEA:16441"/>
        <dbReference type="Rhea" id="RHEA-COMP:10207"/>
        <dbReference type="Rhea" id="RHEA-COMP:10208"/>
        <dbReference type="ChEBI" id="CHEBI:15377"/>
        <dbReference type="ChEBI" id="CHEBI:28938"/>
        <dbReference type="ChEBI" id="CHEBI:29973"/>
        <dbReference type="ChEBI" id="CHEBI:30011"/>
        <dbReference type="EC" id="3.5.1.44"/>
    </reaction>
</comment>
<evidence type="ECO:0000313" key="10">
    <source>
        <dbReference type="EMBL" id="TQV71963.1"/>
    </source>
</evidence>
<evidence type="ECO:0000256" key="6">
    <source>
        <dbReference type="PROSITE-ProRule" id="PRU00050"/>
    </source>
</evidence>
<protein>
    <recommendedName>
        <fullName evidence="5">Protein-glutamate methylesterase/protein-glutamine glutaminase</fullName>
        <ecNumber evidence="5">3.1.1.61</ecNumber>
        <ecNumber evidence="5">3.5.1.44</ecNumber>
    </recommendedName>
</protein>
<keyword evidence="3 5" id="KW-0378">Hydrolase</keyword>
<evidence type="ECO:0000256" key="2">
    <source>
        <dbReference type="ARBA" id="ARBA00022500"/>
    </source>
</evidence>
<dbReference type="PANTHER" id="PTHR42872">
    <property type="entry name" value="PROTEIN-GLUTAMATE METHYLESTERASE/PROTEIN-GLUTAMINE GLUTAMINASE"/>
    <property type="match status" value="1"/>
</dbReference>
<dbReference type="CDD" id="cd16432">
    <property type="entry name" value="CheB_Rec"/>
    <property type="match status" value="1"/>
</dbReference>
<evidence type="ECO:0000256" key="1">
    <source>
        <dbReference type="ARBA" id="ARBA00022490"/>
    </source>
</evidence>
<dbReference type="EMBL" id="VHSH01000013">
    <property type="protein sequence ID" value="TQV71963.1"/>
    <property type="molecule type" value="Genomic_DNA"/>
</dbReference>
<gene>
    <name evidence="5" type="primary">cheB</name>
    <name evidence="10" type="ORF">FKG95_26330</name>
</gene>
<dbReference type="GO" id="GO:0005737">
    <property type="term" value="C:cytoplasm"/>
    <property type="evidence" value="ECO:0007669"/>
    <property type="project" value="UniProtKB-SubCell"/>
</dbReference>
<comment type="domain">
    <text evidence="5">Contains a C-terminal catalytic domain, and an N-terminal region which modulates catalytic activity.</text>
</comment>
<dbReference type="Pfam" id="PF00072">
    <property type="entry name" value="Response_reg"/>
    <property type="match status" value="1"/>
</dbReference>
<dbReference type="AlphaFoldDB" id="A0A545T404"/>
<feature type="active site" evidence="5 6">
    <location>
        <position position="179"/>
    </location>
</feature>
<comment type="PTM">
    <text evidence="5">Phosphorylated by CheA. Phosphorylation of the N-terminal regulatory domain activates the methylesterase activity.</text>
</comment>
<dbReference type="OrthoDB" id="9793421at2"/>
<evidence type="ECO:0000256" key="3">
    <source>
        <dbReference type="ARBA" id="ARBA00022801"/>
    </source>
</evidence>
<comment type="similarity">
    <text evidence="5">Belongs to the CheB family.</text>
</comment>
<reference evidence="10 11" key="1">
    <citation type="submission" date="2019-06" db="EMBL/GenBank/DDBJ databases">
        <title>Whole genome sequence for Rhodospirillaceae sp. R148.</title>
        <authorList>
            <person name="Wang G."/>
        </authorList>
    </citation>
    <scope>NUCLEOTIDE SEQUENCE [LARGE SCALE GENOMIC DNA]</scope>
    <source>
        <strain evidence="10 11">R148</strain>
    </source>
</reference>
<dbReference type="Proteomes" id="UP000315252">
    <property type="component" value="Unassembled WGS sequence"/>
</dbReference>
<dbReference type="InterPro" id="IPR008248">
    <property type="entry name" value="CheB-like"/>
</dbReference>
<feature type="domain" description="CheB-type methylesterase" evidence="9">
    <location>
        <begin position="165"/>
        <end position="360"/>
    </location>
</feature>
<dbReference type="GO" id="GO:0008984">
    <property type="term" value="F:protein-glutamate methylesterase activity"/>
    <property type="evidence" value="ECO:0007669"/>
    <property type="project" value="UniProtKB-UniRule"/>
</dbReference>
<keyword evidence="5 7" id="KW-0597">Phosphoprotein</keyword>
<evidence type="ECO:0000256" key="7">
    <source>
        <dbReference type="PROSITE-ProRule" id="PRU00169"/>
    </source>
</evidence>
<dbReference type="HAMAP" id="MF_00099">
    <property type="entry name" value="CheB_chemtxs"/>
    <property type="match status" value="1"/>
</dbReference>
<comment type="catalytic activity">
    <reaction evidence="4 5">
        <text>[protein]-L-glutamate 5-O-methyl ester + H2O = L-glutamyl-[protein] + methanol + H(+)</text>
        <dbReference type="Rhea" id="RHEA:23236"/>
        <dbReference type="Rhea" id="RHEA-COMP:10208"/>
        <dbReference type="Rhea" id="RHEA-COMP:10311"/>
        <dbReference type="ChEBI" id="CHEBI:15377"/>
        <dbReference type="ChEBI" id="CHEBI:15378"/>
        <dbReference type="ChEBI" id="CHEBI:17790"/>
        <dbReference type="ChEBI" id="CHEBI:29973"/>
        <dbReference type="ChEBI" id="CHEBI:82795"/>
        <dbReference type="EC" id="3.1.1.61"/>
    </reaction>
</comment>
<evidence type="ECO:0000313" key="11">
    <source>
        <dbReference type="Proteomes" id="UP000315252"/>
    </source>
</evidence>
<dbReference type="NCBIfam" id="NF001965">
    <property type="entry name" value="PRK00742.1"/>
    <property type="match status" value="1"/>
</dbReference>
<dbReference type="InterPro" id="IPR035909">
    <property type="entry name" value="CheB_C"/>
</dbReference>
<proteinExistence type="inferred from homology"/>
<keyword evidence="11" id="KW-1185">Reference proteome</keyword>
<keyword evidence="2 5" id="KW-0145">Chemotaxis</keyword>
<feature type="domain" description="Response regulatory" evidence="8">
    <location>
        <begin position="1"/>
        <end position="117"/>
    </location>
</feature>
<evidence type="ECO:0000259" key="9">
    <source>
        <dbReference type="PROSITE" id="PS50122"/>
    </source>
</evidence>
<dbReference type="SMART" id="SM00448">
    <property type="entry name" value="REC"/>
    <property type="match status" value="1"/>
</dbReference>
<dbReference type="EC" id="3.5.1.44" evidence="5"/>
<feature type="active site" evidence="5 6">
    <location>
        <position position="302"/>
    </location>
</feature>
<evidence type="ECO:0000256" key="5">
    <source>
        <dbReference type="HAMAP-Rule" id="MF_00099"/>
    </source>
</evidence>
<dbReference type="GO" id="GO:0006935">
    <property type="term" value="P:chemotaxis"/>
    <property type="evidence" value="ECO:0007669"/>
    <property type="project" value="UniProtKB-UniRule"/>
</dbReference>
<feature type="modified residue" description="4-aspartylphosphate" evidence="5 7">
    <location>
        <position position="50"/>
    </location>
</feature>
<comment type="caution">
    <text evidence="10">The sequence shown here is derived from an EMBL/GenBank/DDBJ whole genome shotgun (WGS) entry which is preliminary data.</text>
</comment>
<dbReference type="PANTHER" id="PTHR42872:SF3">
    <property type="entry name" value="PROTEIN-GLUTAMATE METHYLESTERASE_PROTEIN-GLUTAMINE GLUTAMINASE 1"/>
    <property type="match status" value="1"/>
</dbReference>
<dbReference type="PROSITE" id="PS50122">
    <property type="entry name" value="CHEB"/>
    <property type="match status" value="1"/>
</dbReference>
<dbReference type="SUPFAM" id="SSF52738">
    <property type="entry name" value="Methylesterase CheB, C-terminal domain"/>
    <property type="match status" value="1"/>
</dbReference>
<dbReference type="GO" id="GO:0000156">
    <property type="term" value="F:phosphorelay response regulator activity"/>
    <property type="evidence" value="ECO:0007669"/>
    <property type="project" value="InterPro"/>
</dbReference>
<feature type="active site" evidence="5 6">
    <location>
        <position position="206"/>
    </location>
</feature>
<evidence type="ECO:0000256" key="4">
    <source>
        <dbReference type="ARBA" id="ARBA00048267"/>
    </source>
</evidence>
<dbReference type="InterPro" id="IPR000673">
    <property type="entry name" value="Sig_transdc_resp-reg_Me-estase"/>
</dbReference>
<dbReference type="EC" id="3.1.1.61" evidence="5"/>
<dbReference type="Pfam" id="PF01339">
    <property type="entry name" value="CheB_methylest"/>
    <property type="match status" value="1"/>
</dbReference>
<name>A0A545T404_9PROT</name>
<accession>A0A545T404</accession>
<dbReference type="PIRSF" id="PIRSF000876">
    <property type="entry name" value="RR_chemtxs_CheB"/>
    <property type="match status" value="1"/>
</dbReference>